<protein>
    <submittedName>
        <fullName evidence="2">Uncharacterized protein</fullName>
    </submittedName>
</protein>
<reference evidence="2" key="1">
    <citation type="journal article" date="2015" name="Nature">
        <title>Complex archaea that bridge the gap between prokaryotes and eukaryotes.</title>
        <authorList>
            <person name="Spang A."/>
            <person name="Saw J.H."/>
            <person name="Jorgensen S.L."/>
            <person name="Zaremba-Niedzwiedzka K."/>
            <person name="Martijn J."/>
            <person name="Lind A.E."/>
            <person name="van Eijk R."/>
            <person name="Schleper C."/>
            <person name="Guy L."/>
            <person name="Ettema T.J."/>
        </authorList>
    </citation>
    <scope>NUCLEOTIDE SEQUENCE</scope>
</reference>
<accession>A0A0F9C996</accession>
<dbReference type="AlphaFoldDB" id="A0A0F9C996"/>
<organism evidence="2">
    <name type="scientific">marine sediment metagenome</name>
    <dbReference type="NCBI Taxonomy" id="412755"/>
    <lineage>
        <taxon>unclassified sequences</taxon>
        <taxon>metagenomes</taxon>
        <taxon>ecological metagenomes</taxon>
    </lineage>
</organism>
<proteinExistence type="predicted"/>
<dbReference type="EMBL" id="LAZR01034206">
    <property type="protein sequence ID" value="KKL45958.1"/>
    <property type="molecule type" value="Genomic_DNA"/>
</dbReference>
<name>A0A0F9C996_9ZZZZ</name>
<evidence type="ECO:0000313" key="2">
    <source>
        <dbReference type="EMBL" id="KKL45958.1"/>
    </source>
</evidence>
<evidence type="ECO:0000256" key="1">
    <source>
        <dbReference type="SAM" id="MobiDB-lite"/>
    </source>
</evidence>
<gene>
    <name evidence="2" type="ORF">LCGC14_2350470</name>
</gene>
<feature type="non-terminal residue" evidence="2">
    <location>
        <position position="98"/>
    </location>
</feature>
<comment type="caution">
    <text evidence="2">The sequence shown here is derived from an EMBL/GenBank/DDBJ whole genome shotgun (WGS) entry which is preliminary data.</text>
</comment>
<sequence length="98" mass="10803">MKGPQVITVAMAEPDSYGNLKVTDTLGNEYKIGEKRSPLHPLFVQGRAIKLTWANFNKIDYVSDAELFDPTAGATPQPQQRPTPKPQETLLAKPAPQE</sequence>
<feature type="region of interest" description="Disordered" evidence="1">
    <location>
        <begin position="69"/>
        <end position="98"/>
    </location>
</feature>